<keyword evidence="13" id="KW-1185">Reference proteome</keyword>
<dbReference type="Proteomes" id="UP000184096">
    <property type="component" value="Chromosome I"/>
</dbReference>
<dbReference type="Pfam" id="PF01370">
    <property type="entry name" value="Epimerase"/>
    <property type="match status" value="1"/>
</dbReference>
<evidence type="ECO:0000256" key="2">
    <source>
        <dbReference type="ARBA" id="ARBA00001911"/>
    </source>
</evidence>
<feature type="domain" description="NAD-dependent epimerase/dehydratase" evidence="11">
    <location>
        <begin position="9"/>
        <end position="257"/>
    </location>
</feature>
<dbReference type="AlphaFoldDB" id="A0A1M7SQM0"/>
<dbReference type="NCBIfam" id="TIGR01179">
    <property type="entry name" value="galE"/>
    <property type="match status" value="1"/>
</dbReference>
<dbReference type="EC" id="5.1.3.2" evidence="5 10"/>
<name>A0A1M7SQM0_9BRAD</name>
<dbReference type="OrthoDB" id="9801785at2"/>
<keyword evidence="9 10" id="KW-0119">Carbohydrate metabolism</keyword>
<evidence type="ECO:0000256" key="8">
    <source>
        <dbReference type="ARBA" id="ARBA00023235"/>
    </source>
</evidence>
<evidence type="ECO:0000256" key="3">
    <source>
        <dbReference type="ARBA" id="ARBA00004947"/>
    </source>
</evidence>
<comment type="similarity">
    <text evidence="4 10">Belongs to the NAD(P)-dependent epimerase/dehydratase family.</text>
</comment>
<dbReference type="InterPro" id="IPR005886">
    <property type="entry name" value="UDP_G4E"/>
</dbReference>
<comment type="cofactor">
    <cofactor evidence="2 10">
        <name>NAD(+)</name>
        <dbReference type="ChEBI" id="CHEBI:57540"/>
    </cofactor>
</comment>
<gene>
    <name evidence="12" type="ORF">SAMN05444170_0028</name>
</gene>
<organism evidence="12 13">
    <name type="scientific">Bradyrhizobium erythrophlei</name>
    <dbReference type="NCBI Taxonomy" id="1437360"/>
    <lineage>
        <taxon>Bacteria</taxon>
        <taxon>Pseudomonadati</taxon>
        <taxon>Pseudomonadota</taxon>
        <taxon>Alphaproteobacteria</taxon>
        <taxon>Hyphomicrobiales</taxon>
        <taxon>Nitrobacteraceae</taxon>
        <taxon>Bradyrhizobium</taxon>
    </lineage>
</organism>
<dbReference type="GO" id="GO:0033499">
    <property type="term" value="P:galactose catabolic process via UDP-galactose, Leloir pathway"/>
    <property type="evidence" value="ECO:0007669"/>
    <property type="project" value="TreeGrafter"/>
</dbReference>
<accession>A0A1M7SQM0</accession>
<evidence type="ECO:0000256" key="6">
    <source>
        <dbReference type="ARBA" id="ARBA00018569"/>
    </source>
</evidence>
<comment type="pathway">
    <text evidence="3 10">Carbohydrate metabolism; galactose metabolism.</text>
</comment>
<comment type="catalytic activity">
    <reaction evidence="1 10">
        <text>UDP-alpha-D-glucose = UDP-alpha-D-galactose</text>
        <dbReference type="Rhea" id="RHEA:22168"/>
        <dbReference type="ChEBI" id="CHEBI:58885"/>
        <dbReference type="ChEBI" id="CHEBI:66914"/>
        <dbReference type="EC" id="5.1.3.2"/>
    </reaction>
</comment>
<proteinExistence type="inferred from homology"/>
<evidence type="ECO:0000256" key="1">
    <source>
        <dbReference type="ARBA" id="ARBA00000083"/>
    </source>
</evidence>
<dbReference type="Gene3D" id="3.90.25.10">
    <property type="entry name" value="UDP-galactose 4-epimerase, domain 1"/>
    <property type="match status" value="1"/>
</dbReference>
<comment type="subunit">
    <text evidence="10">Homodimer.</text>
</comment>
<evidence type="ECO:0000256" key="7">
    <source>
        <dbReference type="ARBA" id="ARBA00023027"/>
    </source>
</evidence>
<dbReference type="EMBL" id="LT670849">
    <property type="protein sequence ID" value="SHN60700.1"/>
    <property type="molecule type" value="Genomic_DNA"/>
</dbReference>
<evidence type="ECO:0000256" key="5">
    <source>
        <dbReference type="ARBA" id="ARBA00013189"/>
    </source>
</evidence>
<evidence type="ECO:0000313" key="13">
    <source>
        <dbReference type="Proteomes" id="UP000184096"/>
    </source>
</evidence>
<dbReference type="SUPFAM" id="SSF51735">
    <property type="entry name" value="NAD(P)-binding Rossmann-fold domains"/>
    <property type="match status" value="1"/>
</dbReference>
<reference evidence="13" key="1">
    <citation type="submission" date="2016-11" db="EMBL/GenBank/DDBJ databases">
        <authorList>
            <person name="Varghese N."/>
            <person name="Submissions S."/>
        </authorList>
    </citation>
    <scope>NUCLEOTIDE SEQUENCE [LARGE SCALE GENOMIC DNA]</scope>
    <source>
        <strain evidence="13">GAS401</strain>
    </source>
</reference>
<dbReference type="RefSeq" id="WP_072815710.1">
    <property type="nucleotide sequence ID" value="NZ_LT670849.1"/>
</dbReference>
<dbReference type="PANTHER" id="PTHR43725:SF53">
    <property type="entry name" value="UDP-ARABINOSE 4-EPIMERASE 1"/>
    <property type="match status" value="1"/>
</dbReference>
<keyword evidence="7 10" id="KW-0520">NAD</keyword>
<dbReference type="PANTHER" id="PTHR43725">
    <property type="entry name" value="UDP-GLUCOSE 4-EPIMERASE"/>
    <property type="match status" value="1"/>
</dbReference>
<dbReference type="Gene3D" id="3.40.50.720">
    <property type="entry name" value="NAD(P)-binding Rossmann-like Domain"/>
    <property type="match status" value="1"/>
</dbReference>
<keyword evidence="8 10" id="KW-0413">Isomerase</keyword>
<dbReference type="InterPro" id="IPR036291">
    <property type="entry name" value="NAD(P)-bd_dom_sf"/>
</dbReference>
<dbReference type="GO" id="GO:0003978">
    <property type="term" value="F:UDP-glucose 4-epimerase activity"/>
    <property type="evidence" value="ECO:0007669"/>
    <property type="project" value="UniProtKB-UniRule"/>
</dbReference>
<evidence type="ECO:0000259" key="11">
    <source>
        <dbReference type="Pfam" id="PF01370"/>
    </source>
</evidence>
<protein>
    <recommendedName>
        <fullName evidence="6 10">UDP-glucose 4-epimerase</fullName>
        <ecNumber evidence="5 10">5.1.3.2</ecNumber>
    </recommendedName>
</protein>
<evidence type="ECO:0000256" key="9">
    <source>
        <dbReference type="ARBA" id="ARBA00023277"/>
    </source>
</evidence>
<dbReference type="InterPro" id="IPR001509">
    <property type="entry name" value="Epimerase_deHydtase"/>
</dbReference>
<evidence type="ECO:0000256" key="4">
    <source>
        <dbReference type="ARBA" id="ARBA00007637"/>
    </source>
</evidence>
<dbReference type="UniPathway" id="UPA00214"/>
<evidence type="ECO:0000256" key="10">
    <source>
        <dbReference type="RuleBase" id="RU366046"/>
    </source>
</evidence>
<dbReference type="CDD" id="cd05247">
    <property type="entry name" value="UDP_G4E_1_SDR_e"/>
    <property type="match status" value="1"/>
</dbReference>
<evidence type="ECO:0000313" key="12">
    <source>
        <dbReference type="EMBL" id="SHN60700.1"/>
    </source>
</evidence>
<sequence length="343" mass="37711">MNNAEKKTILVTGGAGYIGSHTCKILAQEGYRPVAFDNLSSGHTWAAKWGPLERGDILDRAALDQAIEKHRPSACLHFAAFAYVGESVTDPGKYYRNNVVGSLTLLEALRDHGIDQFVLSSTCATYGVPDKVPIDETLTQAPINPYGASKLMVERMLADFYAAYRLRSVALRYFNAAGADPEVEIGEDHDPETHLVPLVLDAASGDREDITVFGTDYDTPDGTCVRDYIHVSDLARAHVLALQALEQGQTHRAFNLGNGQGYSVREVIASVERVTGRPVPVQFGERRPGDPARLISNSVRAASELGWKPQISTLDDIVFTAWEWHKRRAQEKSRRSFPSPSDS</sequence>